<dbReference type="EMBL" id="PZKF01000010">
    <property type="protein sequence ID" value="PTE18078.1"/>
    <property type="molecule type" value="Genomic_DNA"/>
</dbReference>
<evidence type="ECO:0000313" key="4">
    <source>
        <dbReference type="EMBL" id="PTE18078.1"/>
    </source>
</evidence>
<proteinExistence type="predicted"/>
<dbReference type="PROSITE" id="PS51898">
    <property type="entry name" value="TYR_RECOMBINASE"/>
    <property type="match status" value="1"/>
</dbReference>
<dbReference type="OrthoDB" id="9808346at2"/>
<dbReference type="Gene3D" id="1.10.443.10">
    <property type="entry name" value="Intergrase catalytic core"/>
    <property type="match status" value="1"/>
</dbReference>
<reference evidence="4 5" key="1">
    <citation type="submission" date="2018-03" db="EMBL/GenBank/DDBJ databases">
        <title>Rhodobacter veldkampii.</title>
        <authorList>
            <person name="Meyer T.E."/>
            <person name="Miller S."/>
            <person name="Lodha T."/>
            <person name="Gandham S."/>
            <person name="Chintalapati S."/>
            <person name="Chintalapati V.R."/>
        </authorList>
    </citation>
    <scope>NUCLEOTIDE SEQUENCE [LARGE SCALE GENOMIC DNA]</scope>
    <source>
        <strain evidence="4 5">DSM 11550</strain>
    </source>
</reference>
<evidence type="ECO:0000313" key="5">
    <source>
        <dbReference type="Proteomes" id="UP000241899"/>
    </source>
</evidence>
<comment type="caution">
    <text evidence="4">The sequence shown here is derived from an EMBL/GenBank/DDBJ whole genome shotgun (WGS) entry which is preliminary data.</text>
</comment>
<dbReference type="GO" id="GO:0003677">
    <property type="term" value="F:DNA binding"/>
    <property type="evidence" value="ECO:0007669"/>
    <property type="project" value="InterPro"/>
</dbReference>
<dbReference type="Pfam" id="PF00589">
    <property type="entry name" value="Phage_integrase"/>
    <property type="match status" value="1"/>
</dbReference>
<sequence length="259" mass="28506">MGYTGLAIKAHFGALRPDQITTDHCRSYTAQRRAVGISIGSVWTELGHLRTCMTWAADKARLIPVAPYIERPQKPAPKDRYLTHAEIERLLAADCEPHIRLAILLMLTTAARVGAVLDLTWDRVDMDRGQINLRADCEGPRKGRAVVPINATMRAALMSAREAALSDFVVEWAGVPVRSIRKGFERAVKSAGLNGVSPHVLRHTAAVHMAEGGVPMSKISQYLGHSSTAVTERVYARYAPDHLREAAEILDFGRVRGVR</sequence>
<dbReference type="InterPro" id="IPR011010">
    <property type="entry name" value="DNA_brk_join_enz"/>
</dbReference>
<feature type="domain" description="Tyr recombinase" evidence="3">
    <location>
        <begin position="77"/>
        <end position="248"/>
    </location>
</feature>
<dbReference type="InterPro" id="IPR050090">
    <property type="entry name" value="Tyrosine_recombinase_XerCD"/>
</dbReference>
<dbReference type="CDD" id="cd00796">
    <property type="entry name" value="INT_Rci_Hp1_C"/>
    <property type="match status" value="1"/>
</dbReference>
<dbReference type="GO" id="GO:0006310">
    <property type="term" value="P:DNA recombination"/>
    <property type="evidence" value="ECO:0007669"/>
    <property type="project" value="UniProtKB-KW"/>
</dbReference>
<protein>
    <submittedName>
        <fullName evidence="4">Integrase</fullName>
    </submittedName>
</protein>
<organism evidence="4 5">
    <name type="scientific">Phaeovulum veldkampii DSM 11550</name>
    <dbReference type="NCBI Taxonomy" id="1185920"/>
    <lineage>
        <taxon>Bacteria</taxon>
        <taxon>Pseudomonadati</taxon>
        <taxon>Pseudomonadota</taxon>
        <taxon>Alphaproteobacteria</taxon>
        <taxon>Rhodobacterales</taxon>
        <taxon>Paracoccaceae</taxon>
        <taxon>Phaeovulum</taxon>
    </lineage>
</organism>
<accession>A0A2T4JJN0</accession>
<dbReference type="Proteomes" id="UP000241899">
    <property type="component" value="Unassembled WGS sequence"/>
</dbReference>
<keyword evidence="2" id="KW-0233">DNA recombination</keyword>
<dbReference type="PANTHER" id="PTHR30349">
    <property type="entry name" value="PHAGE INTEGRASE-RELATED"/>
    <property type="match status" value="1"/>
</dbReference>
<dbReference type="PANTHER" id="PTHR30349:SF64">
    <property type="entry name" value="PROPHAGE INTEGRASE INTD-RELATED"/>
    <property type="match status" value="1"/>
</dbReference>
<dbReference type="InterPro" id="IPR002104">
    <property type="entry name" value="Integrase_catalytic"/>
</dbReference>
<dbReference type="InterPro" id="IPR013762">
    <property type="entry name" value="Integrase-like_cat_sf"/>
</dbReference>
<keyword evidence="1" id="KW-0229">DNA integration</keyword>
<evidence type="ECO:0000259" key="3">
    <source>
        <dbReference type="PROSITE" id="PS51898"/>
    </source>
</evidence>
<dbReference type="GO" id="GO:0015074">
    <property type="term" value="P:DNA integration"/>
    <property type="evidence" value="ECO:0007669"/>
    <property type="project" value="UniProtKB-KW"/>
</dbReference>
<evidence type="ECO:0000256" key="1">
    <source>
        <dbReference type="ARBA" id="ARBA00022908"/>
    </source>
</evidence>
<evidence type="ECO:0000256" key="2">
    <source>
        <dbReference type="ARBA" id="ARBA00023172"/>
    </source>
</evidence>
<keyword evidence="5" id="KW-1185">Reference proteome</keyword>
<dbReference type="AlphaFoldDB" id="A0A2T4JJN0"/>
<dbReference type="SUPFAM" id="SSF56349">
    <property type="entry name" value="DNA breaking-rejoining enzymes"/>
    <property type="match status" value="1"/>
</dbReference>
<gene>
    <name evidence="4" type="ORF">C5F46_05895</name>
</gene>
<name>A0A2T4JJN0_9RHOB</name>